<dbReference type="Proteomes" id="UP000769780">
    <property type="component" value="Unassembled WGS sequence"/>
</dbReference>
<dbReference type="EMBL" id="JACWFH010000016">
    <property type="protein sequence ID" value="MBY0097885.1"/>
    <property type="molecule type" value="Genomic_DNA"/>
</dbReference>
<dbReference type="PROSITE" id="PS50110">
    <property type="entry name" value="RESPONSE_REGULATORY"/>
    <property type="match status" value="1"/>
</dbReference>
<feature type="domain" description="Response regulatory" evidence="9">
    <location>
        <begin position="2"/>
        <end position="115"/>
    </location>
</feature>
<evidence type="ECO:0000256" key="3">
    <source>
        <dbReference type="ARBA" id="ARBA00022553"/>
    </source>
</evidence>
<proteinExistence type="predicted"/>
<evidence type="ECO:0000256" key="6">
    <source>
        <dbReference type="ARBA" id="ARBA00023159"/>
    </source>
</evidence>
<dbReference type="InterPro" id="IPR011006">
    <property type="entry name" value="CheY-like_superfamily"/>
</dbReference>
<dbReference type="PANTHER" id="PTHR48111">
    <property type="entry name" value="REGULATOR OF RPOS"/>
    <property type="match status" value="1"/>
</dbReference>
<dbReference type="Gene3D" id="3.40.50.2300">
    <property type="match status" value="1"/>
</dbReference>
<keyword evidence="2" id="KW-0963">Cytoplasm</keyword>
<keyword evidence="7" id="KW-0804">Transcription</keyword>
<gene>
    <name evidence="10" type="ORF">H0185_13855</name>
</gene>
<comment type="caution">
    <text evidence="10">The sequence shown here is derived from an EMBL/GenBank/DDBJ whole genome shotgun (WGS) entry which is preliminary data.</text>
</comment>
<evidence type="ECO:0000256" key="1">
    <source>
        <dbReference type="ARBA" id="ARBA00004496"/>
    </source>
</evidence>
<feature type="modified residue" description="4-aspartylphosphate" evidence="8">
    <location>
        <position position="51"/>
    </location>
</feature>
<protein>
    <submittedName>
        <fullName evidence="10">Response regulator</fullName>
    </submittedName>
</protein>
<accession>A0ABS7K6M9</accession>
<evidence type="ECO:0000259" key="9">
    <source>
        <dbReference type="PROSITE" id="PS50110"/>
    </source>
</evidence>
<evidence type="ECO:0000256" key="7">
    <source>
        <dbReference type="ARBA" id="ARBA00023163"/>
    </source>
</evidence>
<dbReference type="RefSeq" id="WP_221874105.1">
    <property type="nucleotide sequence ID" value="NZ_JACWFH010000016.1"/>
</dbReference>
<dbReference type="InterPro" id="IPR039420">
    <property type="entry name" value="WalR-like"/>
</dbReference>
<keyword evidence="6" id="KW-0010">Activator</keyword>
<dbReference type="SMART" id="SM00448">
    <property type="entry name" value="REC"/>
    <property type="match status" value="1"/>
</dbReference>
<evidence type="ECO:0000256" key="2">
    <source>
        <dbReference type="ARBA" id="ARBA00022490"/>
    </source>
</evidence>
<keyword evidence="3 8" id="KW-0597">Phosphoprotein</keyword>
<organism evidence="10 11">
    <name type="scientific">Mesobacillus maritimus</name>
    <dbReference type="NCBI Taxonomy" id="1643336"/>
    <lineage>
        <taxon>Bacteria</taxon>
        <taxon>Bacillati</taxon>
        <taxon>Bacillota</taxon>
        <taxon>Bacilli</taxon>
        <taxon>Bacillales</taxon>
        <taxon>Bacillaceae</taxon>
        <taxon>Mesobacillus</taxon>
    </lineage>
</organism>
<evidence type="ECO:0000256" key="5">
    <source>
        <dbReference type="ARBA" id="ARBA00023125"/>
    </source>
</evidence>
<evidence type="ECO:0000313" key="10">
    <source>
        <dbReference type="EMBL" id="MBY0097885.1"/>
    </source>
</evidence>
<dbReference type="CDD" id="cd17574">
    <property type="entry name" value="REC_OmpR"/>
    <property type="match status" value="1"/>
</dbReference>
<keyword evidence="5" id="KW-0238">DNA-binding</keyword>
<reference evidence="10 11" key="1">
    <citation type="submission" date="2020-07" db="EMBL/GenBank/DDBJ databases">
        <title>Fungal Genomes of the International Space Station.</title>
        <authorList>
            <person name="Seuylemezian A."/>
            <person name="Singh N.K."/>
            <person name="Wood J."/>
            <person name="Venkateswaran K."/>
        </authorList>
    </citation>
    <scope>NUCLEOTIDE SEQUENCE [LARGE SCALE GENOMIC DNA]</scope>
    <source>
        <strain evidence="10 11">PL-B2</strain>
    </source>
</reference>
<keyword evidence="4" id="KW-0805">Transcription regulation</keyword>
<evidence type="ECO:0000256" key="8">
    <source>
        <dbReference type="PROSITE-ProRule" id="PRU00169"/>
    </source>
</evidence>
<evidence type="ECO:0000313" key="11">
    <source>
        <dbReference type="Proteomes" id="UP000769780"/>
    </source>
</evidence>
<comment type="subcellular location">
    <subcellularLocation>
        <location evidence="1">Cytoplasm</location>
    </subcellularLocation>
</comment>
<name>A0ABS7K6M9_9BACI</name>
<sequence>MRILIVEDEVRISNLLRMYLKRESFQVDVAENGDDGLNLAIQEVYDLIILDIFLPGKDGFMVLEELRKHNNTPVLFLSAQNAANDQKRGHDLGASGFISKPFSPGEVVSKVKDVLEQTKIAEHPSE</sequence>
<dbReference type="SUPFAM" id="SSF52172">
    <property type="entry name" value="CheY-like"/>
    <property type="match status" value="1"/>
</dbReference>
<dbReference type="InterPro" id="IPR001789">
    <property type="entry name" value="Sig_transdc_resp-reg_receiver"/>
</dbReference>
<dbReference type="Pfam" id="PF00072">
    <property type="entry name" value="Response_reg"/>
    <property type="match status" value="1"/>
</dbReference>
<dbReference type="PANTHER" id="PTHR48111:SF44">
    <property type="entry name" value="TRANSCRIPTIONAL REGULATORY PROTEIN RESD"/>
    <property type="match status" value="1"/>
</dbReference>
<evidence type="ECO:0000256" key="4">
    <source>
        <dbReference type="ARBA" id="ARBA00023015"/>
    </source>
</evidence>
<keyword evidence="11" id="KW-1185">Reference proteome</keyword>